<dbReference type="InterPro" id="IPR000801">
    <property type="entry name" value="Esterase-like"/>
</dbReference>
<dbReference type="InterPro" id="IPR029058">
    <property type="entry name" value="AB_hydrolase_fold"/>
</dbReference>
<sequence>MFMKFKKSWMILAITFVAGCNSGGDKEHDYSLYERYGEPTYRLKSAYTIDLLNHKIGTHEYPIYVHTPADYDADGYPYPVIYATDGQWTSSEYDAILDELGTQVILVSIGEGPRNQRQRDYIQPGLDNYFKFLSKELIPQIENDYNIDPKQRLLVGYSFGGNMAGTIMMLDDPFDPVFNAYAAYDPAFRHTFNHQIHEFNDYFDQLVDDRYAASEVWDTEFLMTGALQSTLAENVKTHSERLNKRGFQDLKIETAYFDVDHDNIALPSFRYTVEYFYPTNPIPNPTDK</sequence>
<dbReference type="STRING" id="754436.JCM19237_6345"/>
<dbReference type="PANTHER" id="PTHR48098">
    <property type="entry name" value="ENTEROCHELIN ESTERASE-RELATED"/>
    <property type="match status" value="1"/>
</dbReference>
<dbReference type="InterPro" id="IPR050583">
    <property type="entry name" value="Mycobacterial_A85_antigen"/>
</dbReference>
<evidence type="ECO:0000313" key="1">
    <source>
        <dbReference type="EMBL" id="GAL03451.1"/>
    </source>
</evidence>
<dbReference type="Pfam" id="PF00756">
    <property type="entry name" value="Esterase"/>
    <property type="match status" value="1"/>
</dbReference>
<dbReference type="Gene3D" id="3.40.50.1820">
    <property type="entry name" value="alpha/beta hydrolase"/>
    <property type="match status" value="1"/>
</dbReference>
<accession>A0A090QKM1</accession>
<dbReference type="SUPFAM" id="SSF53474">
    <property type="entry name" value="alpha/beta-Hydrolases"/>
    <property type="match status" value="1"/>
</dbReference>
<evidence type="ECO:0000313" key="2">
    <source>
        <dbReference type="Proteomes" id="UP000029227"/>
    </source>
</evidence>
<proteinExistence type="predicted"/>
<name>A0A090QKM1_9GAMM</name>
<organism evidence="1 2">
    <name type="scientific">Photobacterium aphoticum</name>
    <dbReference type="NCBI Taxonomy" id="754436"/>
    <lineage>
        <taxon>Bacteria</taxon>
        <taxon>Pseudomonadati</taxon>
        <taxon>Pseudomonadota</taxon>
        <taxon>Gammaproteobacteria</taxon>
        <taxon>Vibrionales</taxon>
        <taxon>Vibrionaceae</taxon>
        <taxon>Photobacterium</taxon>
    </lineage>
</organism>
<dbReference type="eggNOG" id="COG2819">
    <property type="taxonomic scope" value="Bacteria"/>
</dbReference>
<gene>
    <name evidence="1" type="ORF">JCM19237_6345</name>
</gene>
<dbReference type="EMBL" id="BBMN01000002">
    <property type="protein sequence ID" value="GAL03451.1"/>
    <property type="molecule type" value="Genomic_DNA"/>
</dbReference>
<evidence type="ECO:0008006" key="3">
    <source>
        <dbReference type="Google" id="ProtNLM"/>
    </source>
</evidence>
<protein>
    <recommendedName>
        <fullName evidence="3">Esterase</fullName>
    </recommendedName>
</protein>
<dbReference type="PANTHER" id="PTHR48098:SF6">
    <property type="entry name" value="FERRI-BACILLIBACTIN ESTERASE BESA"/>
    <property type="match status" value="1"/>
</dbReference>
<dbReference type="PROSITE" id="PS51257">
    <property type="entry name" value="PROKAR_LIPOPROTEIN"/>
    <property type="match status" value="1"/>
</dbReference>
<comment type="caution">
    <text evidence="1">The sequence shown here is derived from an EMBL/GenBank/DDBJ whole genome shotgun (WGS) entry which is preliminary data.</text>
</comment>
<dbReference type="Proteomes" id="UP000029227">
    <property type="component" value="Unassembled WGS sequence"/>
</dbReference>
<dbReference type="AlphaFoldDB" id="A0A090QKM1"/>
<reference evidence="1 2" key="1">
    <citation type="journal article" date="2014" name="Genome Announc.">
        <title>Draft Genome Sequences of Two Vibrionaceae Species, Vibrio ponticus C121 and Photobacterium aphoticum C119, Isolated as Coral Reef Microbiota.</title>
        <authorList>
            <person name="Al-saari N."/>
            <person name="Meirelles P.M."/>
            <person name="Mino S."/>
            <person name="Suda W."/>
            <person name="Oshima K."/>
            <person name="Hattori M."/>
            <person name="Ohkuma M."/>
            <person name="Thompson F.L."/>
            <person name="Gomez-Gil B."/>
            <person name="Sawabe T."/>
            <person name="Sawabe T."/>
        </authorList>
    </citation>
    <scope>NUCLEOTIDE SEQUENCE [LARGE SCALE GENOMIC DNA]</scope>
    <source>
        <strain evidence="1 2">JCM 19237</strain>
    </source>
</reference>